<evidence type="ECO:0000313" key="2">
    <source>
        <dbReference type="EMBL" id="PRX98720.1"/>
    </source>
</evidence>
<keyword evidence="1" id="KW-0812">Transmembrane</keyword>
<gene>
    <name evidence="2" type="ORF">CLV72_104299</name>
</gene>
<feature type="transmembrane region" description="Helical" evidence="1">
    <location>
        <begin position="175"/>
        <end position="200"/>
    </location>
</feature>
<feature type="transmembrane region" description="Helical" evidence="1">
    <location>
        <begin position="212"/>
        <end position="234"/>
    </location>
</feature>
<dbReference type="Proteomes" id="UP000237846">
    <property type="component" value="Unassembled WGS sequence"/>
</dbReference>
<feature type="transmembrane region" description="Helical" evidence="1">
    <location>
        <begin position="21"/>
        <end position="41"/>
    </location>
</feature>
<feature type="transmembrane region" description="Helical" evidence="1">
    <location>
        <begin position="92"/>
        <end position="113"/>
    </location>
</feature>
<reference evidence="2 3" key="1">
    <citation type="submission" date="2018-03" db="EMBL/GenBank/DDBJ databases">
        <title>Genomic Encyclopedia of Archaeal and Bacterial Type Strains, Phase II (KMG-II): from individual species to whole genera.</title>
        <authorList>
            <person name="Goeker M."/>
        </authorList>
    </citation>
    <scope>NUCLEOTIDE SEQUENCE [LARGE SCALE GENOMIC DNA]</scope>
    <source>
        <strain evidence="2 3">DSM 45601</strain>
    </source>
</reference>
<evidence type="ECO:0000313" key="3">
    <source>
        <dbReference type="Proteomes" id="UP000237846"/>
    </source>
</evidence>
<dbReference type="RefSeq" id="WP_106246121.1">
    <property type="nucleotide sequence ID" value="NZ_PVZC01000004.1"/>
</dbReference>
<feature type="transmembrane region" description="Helical" evidence="1">
    <location>
        <begin position="61"/>
        <end position="80"/>
    </location>
</feature>
<keyword evidence="1" id="KW-1133">Transmembrane helix</keyword>
<name>A0A2T0Q4L1_9ACTN</name>
<dbReference type="AlphaFoldDB" id="A0A2T0Q4L1"/>
<dbReference type="EMBL" id="PVZC01000004">
    <property type="protein sequence ID" value="PRX98720.1"/>
    <property type="molecule type" value="Genomic_DNA"/>
</dbReference>
<feature type="transmembrane region" description="Helical" evidence="1">
    <location>
        <begin position="142"/>
        <end position="168"/>
    </location>
</feature>
<keyword evidence="1" id="KW-0472">Membrane</keyword>
<proteinExistence type="predicted"/>
<keyword evidence="3" id="KW-1185">Reference proteome</keyword>
<comment type="caution">
    <text evidence="2">The sequence shown here is derived from an EMBL/GenBank/DDBJ whole genome shotgun (WGS) entry which is preliminary data.</text>
</comment>
<protein>
    <submittedName>
        <fullName evidence="2">Uncharacterized protein</fullName>
    </submittedName>
</protein>
<sequence>MTAPAPMRIARNLVADLRTLLLWWLGVVALVAAALWTAAGLVDLGEFDGSVWEPIAVSLRYAPLVAGILMAGVQLPLHVLHGVARGRFFTGAALAGLAVCAGVTVFVVLGFAAEHLVYGAQGRPHVLDQPFPLSAYQRPDDYPAIAAVTLAAFAAHYVSGWLIGLGYLRFGPLRATLFIAPAALPMVVTESSAASGWLGIGVNVALADGRPLLPGGLLTCAAVIAAGTAAVWLLNRDAPIRTANLAWWR</sequence>
<accession>A0A2T0Q4L1</accession>
<organism evidence="2 3">
    <name type="scientific">Allonocardiopsis opalescens</name>
    <dbReference type="NCBI Taxonomy" id="1144618"/>
    <lineage>
        <taxon>Bacteria</taxon>
        <taxon>Bacillati</taxon>
        <taxon>Actinomycetota</taxon>
        <taxon>Actinomycetes</taxon>
        <taxon>Streptosporangiales</taxon>
        <taxon>Allonocardiopsis</taxon>
    </lineage>
</organism>
<evidence type="ECO:0000256" key="1">
    <source>
        <dbReference type="SAM" id="Phobius"/>
    </source>
</evidence>